<dbReference type="InterPro" id="IPR036291">
    <property type="entry name" value="NAD(P)-bd_dom_sf"/>
</dbReference>
<dbReference type="OMA" id="TGITAYW"/>
<gene>
    <name evidence="3" type="ORF">M427DRAFT_180168</name>
</gene>
<organism evidence="3 4">
    <name type="scientific">Gonapodya prolifera (strain JEL478)</name>
    <name type="common">Monoblepharis prolifera</name>
    <dbReference type="NCBI Taxonomy" id="1344416"/>
    <lineage>
        <taxon>Eukaryota</taxon>
        <taxon>Fungi</taxon>
        <taxon>Fungi incertae sedis</taxon>
        <taxon>Chytridiomycota</taxon>
        <taxon>Chytridiomycota incertae sedis</taxon>
        <taxon>Monoblepharidomycetes</taxon>
        <taxon>Monoblepharidales</taxon>
        <taxon>Gonapodyaceae</taxon>
        <taxon>Gonapodya</taxon>
    </lineage>
</organism>
<dbReference type="InterPro" id="IPR045010">
    <property type="entry name" value="MDR_fam"/>
</dbReference>
<dbReference type="SMART" id="SM00829">
    <property type="entry name" value="PKS_ER"/>
    <property type="match status" value="1"/>
</dbReference>
<dbReference type="GO" id="GO:0016628">
    <property type="term" value="F:oxidoreductase activity, acting on the CH-CH group of donors, NAD or NADP as acceptor"/>
    <property type="evidence" value="ECO:0007669"/>
    <property type="project" value="InterPro"/>
</dbReference>
<feature type="domain" description="Enoyl reductase (ER)" evidence="2">
    <location>
        <begin position="17"/>
        <end position="319"/>
    </location>
</feature>
<dbReference type="InterPro" id="IPR013149">
    <property type="entry name" value="ADH-like_C"/>
</dbReference>
<dbReference type="FunFam" id="3.40.50.720:FF:000121">
    <property type="entry name" value="Prostaglandin reductase 2"/>
    <property type="match status" value="1"/>
</dbReference>
<dbReference type="SUPFAM" id="SSF51735">
    <property type="entry name" value="NAD(P)-binding Rossmann-fold domains"/>
    <property type="match status" value="1"/>
</dbReference>
<evidence type="ECO:0000256" key="1">
    <source>
        <dbReference type="ARBA" id="ARBA00023002"/>
    </source>
</evidence>
<dbReference type="EMBL" id="KQ965740">
    <property type="protein sequence ID" value="KXS18946.1"/>
    <property type="molecule type" value="Genomic_DNA"/>
</dbReference>
<dbReference type="Pfam" id="PF16884">
    <property type="entry name" value="ADH_N_2"/>
    <property type="match status" value="1"/>
</dbReference>
<dbReference type="Gene3D" id="3.40.50.720">
    <property type="entry name" value="NAD(P)-binding Rossmann-like Domain"/>
    <property type="match status" value="1"/>
</dbReference>
<dbReference type="CDD" id="cd05288">
    <property type="entry name" value="PGDH"/>
    <property type="match status" value="1"/>
</dbReference>
<sequence length="319" mass="34786">MATHTQILFVNRPKPGKLDPSFVFKSVSKPRPKASDLKDGEILVKNLYLSFDAAMRAWMGELKTYRDPLQIGQVMEGRSASIVLASKHSAHKPGDRIVGSFDWQQYTIVQPDNPKYGLESVPDGVSLKDVQYVAGMTALTAYFGLIDVGGASKGKVVVVSGAAGATGSMVGQIAKCLGCRVIGIAGGPDKCKMLVDQLGFDAAIDYKVDRREFTKRVNEVIGRRGYDVYFDNTGGMILEVLMNRMALRGRIVVCGSISAYEGTQDPRFALATGNLIPTRGRIEGFLVTDYIDRFPQALTHIVSWYKDGKIKPLQTTVPG</sequence>
<dbReference type="InterPro" id="IPR011032">
    <property type="entry name" value="GroES-like_sf"/>
</dbReference>
<dbReference type="PANTHER" id="PTHR43205:SF42">
    <property type="entry name" value="ALCOHOL DEHYDROGENASE, ZINC-CONTAINING (AFU_ORTHOLOGUE AFUA_7G04530)"/>
    <property type="match status" value="1"/>
</dbReference>
<reference evidence="3 4" key="1">
    <citation type="journal article" date="2015" name="Genome Biol. Evol.">
        <title>Phylogenomic analyses indicate that early fungi evolved digesting cell walls of algal ancestors of land plants.</title>
        <authorList>
            <person name="Chang Y."/>
            <person name="Wang S."/>
            <person name="Sekimoto S."/>
            <person name="Aerts A.L."/>
            <person name="Choi C."/>
            <person name="Clum A."/>
            <person name="LaButti K.M."/>
            <person name="Lindquist E.A."/>
            <person name="Yee Ngan C."/>
            <person name="Ohm R.A."/>
            <person name="Salamov A.A."/>
            <person name="Grigoriev I.V."/>
            <person name="Spatafora J.W."/>
            <person name="Berbee M.L."/>
        </authorList>
    </citation>
    <scope>NUCLEOTIDE SEQUENCE [LARGE SCALE GENOMIC DNA]</scope>
    <source>
        <strain evidence="3 4">JEL478</strain>
    </source>
</reference>
<dbReference type="SUPFAM" id="SSF50129">
    <property type="entry name" value="GroES-like"/>
    <property type="match status" value="1"/>
</dbReference>
<proteinExistence type="predicted"/>
<dbReference type="Proteomes" id="UP000070544">
    <property type="component" value="Unassembled WGS sequence"/>
</dbReference>
<dbReference type="PANTHER" id="PTHR43205">
    <property type="entry name" value="PROSTAGLANDIN REDUCTASE"/>
    <property type="match status" value="1"/>
</dbReference>
<dbReference type="AlphaFoldDB" id="A0A139AQD1"/>
<evidence type="ECO:0000313" key="3">
    <source>
        <dbReference type="EMBL" id="KXS18946.1"/>
    </source>
</evidence>
<evidence type="ECO:0000313" key="4">
    <source>
        <dbReference type="Proteomes" id="UP000070544"/>
    </source>
</evidence>
<evidence type="ECO:0000259" key="2">
    <source>
        <dbReference type="SMART" id="SM00829"/>
    </source>
</evidence>
<name>A0A139AQD1_GONPJ</name>
<protein>
    <submittedName>
        <fullName evidence="3">NAD(P)-binding protein</fullName>
    </submittedName>
</protein>
<dbReference type="InterPro" id="IPR041694">
    <property type="entry name" value="ADH_N_2"/>
</dbReference>
<dbReference type="Pfam" id="PF00107">
    <property type="entry name" value="ADH_zinc_N"/>
    <property type="match status" value="1"/>
</dbReference>
<dbReference type="OrthoDB" id="809632at2759"/>
<keyword evidence="1" id="KW-0560">Oxidoreductase</keyword>
<dbReference type="Gene3D" id="3.90.180.10">
    <property type="entry name" value="Medium-chain alcohol dehydrogenases, catalytic domain"/>
    <property type="match status" value="1"/>
</dbReference>
<dbReference type="InterPro" id="IPR020843">
    <property type="entry name" value="ER"/>
</dbReference>
<keyword evidence="4" id="KW-1185">Reference proteome</keyword>
<accession>A0A139AQD1</accession>